<accession>A0A537KML0</accession>
<organism evidence="1 2">
    <name type="scientific">Candidatus Segetimicrobium genomatis</name>
    <dbReference type="NCBI Taxonomy" id="2569760"/>
    <lineage>
        <taxon>Bacteria</taxon>
        <taxon>Bacillati</taxon>
        <taxon>Candidatus Sysuimicrobiota</taxon>
        <taxon>Candidatus Sysuimicrobiia</taxon>
        <taxon>Candidatus Sysuimicrobiales</taxon>
        <taxon>Candidatus Segetimicrobiaceae</taxon>
        <taxon>Candidatus Segetimicrobium</taxon>
    </lineage>
</organism>
<evidence type="ECO:0000313" key="1">
    <source>
        <dbReference type="EMBL" id="TMI96964.1"/>
    </source>
</evidence>
<dbReference type="AlphaFoldDB" id="A0A537KML0"/>
<protein>
    <submittedName>
        <fullName evidence="1">Uncharacterized protein</fullName>
    </submittedName>
</protein>
<dbReference type="Proteomes" id="UP000319353">
    <property type="component" value="Unassembled WGS sequence"/>
</dbReference>
<sequence>MPWRVIAHDNQVWHVDAVAERRAHTQAWQLVLSFRAAADRARGRSFWTLYPLEATSKSSLFSQAERIPDAALSQLLAERLA</sequence>
<comment type="caution">
    <text evidence="1">The sequence shown here is derived from an EMBL/GenBank/DDBJ whole genome shotgun (WGS) entry which is preliminary data.</text>
</comment>
<gene>
    <name evidence="1" type="ORF">E6H01_13560</name>
</gene>
<name>A0A537KML0_9BACT</name>
<dbReference type="EMBL" id="VBAL01000233">
    <property type="protein sequence ID" value="TMI96964.1"/>
    <property type="molecule type" value="Genomic_DNA"/>
</dbReference>
<proteinExistence type="predicted"/>
<reference evidence="1 2" key="1">
    <citation type="journal article" date="2019" name="Nat. Microbiol.">
        <title>Mediterranean grassland soil C-N compound turnover is dependent on rainfall and depth, and is mediated by genomically divergent microorganisms.</title>
        <authorList>
            <person name="Diamond S."/>
            <person name="Andeer P.F."/>
            <person name="Li Z."/>
            <person name="Crits-Christoph A."/>
            <person name="Burstein D."/>
            <person name="Anantharaman K."/>
            <person name="Lane K.R."/>
            <person name="Thomas B.C."/>
            <person name="Pan C."/>
            <person name="Northen T.R."/>
            <person name="Banfield J.F."/>
        </authorList>
    </citation>
    <scope>NUCLEOTIDE SEQUENCE [LARGE SCALE GENOMIC DNA]</scope>
    <source>
        <strain evidence="1">NP_4</strain>
    </source>
</reference>
<evidence type="ECO:0000313" key="2">
    <source>
        <dbReference type="Proteomes" id="UP000319353"/>
    </source>
</evidence>